<evidence type="ECO:0000256" key="1">
    <source>
        <dbReference type="SAM" id="MobiDB-lite"/>
    </source>
</evidence>
<feature type="region of interest" description="Disordered" evidence="1">
    <location>
        <begin position="79"/>
        <end position="109"/>
    </location>
</feature>
<accession>A0AAV5GWX5</accession>
<comment type="caution">
    <text evidence="3">The sequence shown here is derived from an EMBL/GenBank/DDBJ whole genome shotgun (WGS) entry which is preliminary data.</text>
</comment>
<organism evidence="3 4">
    <name type="scientific">Rhodotorula paludigena</name>
    <dbReference type="NCBI Taxonomy" id="86838"/>
    <lineage>
        <taxon>Eukaryota</taxon>
        <taxon>Fungi</taxon>
        <taxon>Dikarya</taxon>
        <taxon>Basidiomycota</taxon>
        <taxon>Pucciniomycotina</taxon>
        <taxon>Microbotryomycetes</taxon>
        <taxon>Sporidiobolales</taxon>
        <taxon>Sporidiobolaceae</taxon>
        <taxon>Rhodotorula</taxon>
    </lineage>
</organism>
<evidence type="ECO:0000313" key="3">
    <source>
        <dbReference type="EMBL" id="GJN93679.1"/>
    </source>
</evidence>
<evidence type="ECO:0000313" key="4">
    <source>
        <dbReference type="Proteomes" id="UP001342314"/>
    </source>
</evidence>
<evidence type="ECO:0008006" key="5">
    <source>
        <dbReference type="Google" id="ProtNLM"/>
    </source>
</evidence>
<gene>
    <name evidence="3" type="ORF">Rhopal_006736-T1</name>
</gene>
<protein>
    <recommendedName>
        <fullName evidence="5">Glycosyltransferase family 25 protein</fullName>
    </recommendedName>
</protein>
<reference evidence="3 4" key="1">
    <citation type="submission" date="2021-12" db="EMBL/GenBank/DDBJ databases">
        <title>High titer production of polyol ester of fatty acids by Rhodotorula paludigena BS15 towards product separation-free biomass refinery.</title>
        <authorList>
            <person name="Mano J."/>
            <person name="Ono H."/>
            <person name="Tanaka T."/>
            <person name="Naito K."/>
            <person name="Sushida H."/>
            <person name="Ike M."/>
            <person name="Tokuyasu K."/>
            <person name="Kitaoka M."/>
        </authorList>
    </citation>
    <scope>NUCLEOTIDE SEQUENCE [LARGE SCALE GENOMIC DNA]</scope>
    <source>
        <strain evidence="3 4">BS15</strain>
    </source>
</reference>
<evidence type="ECO:0000256" key="2">
    <source>
        <dbReference type="SAM" id="SignalP"/>
    </source>
</evidence>
<dbReference type="Proteomes" id="UP001342314">
    <property type="component" value="Unassembled WGS sequence"/>
</dbReference>
<sequence length="496" mass="55034">MAVPRQPSWTAPPRFRLALAALVALSLLVLVAQLARDADADRATTLRQAAADRLAQLSHYLPSSSRDSDPLAYRRFLERTAAPPHSGSTAGNSTRAALTDDDDRETERGPLGFSHVYVLSLPSRTDRRRDMRQIAHALDIDIEFVDAANKDEPFIKWIAERVAESRELRRDEMAKARGVPRSRIGGLKIGSDWVTPFPGNVSAWTSSTALPPSFPPFPPYEAAPSLAKGTRKQNWVQHLESLHSAGGRHTSLRPSRADLDVAALLFDKREHLAVRQVHEGIISTFWGQTRALKRVLENGDRTALILEDDVDVEWDVARLWASIERRLPRDAATGEPEWDVAFLGHCWGGEYQKPQYLHPLVHRSTGPMCLHGYAVTSRGARRLLAHLLSPWSAFSSAVDLVIPTLLHVQDQLPAALARAHPHPLASSFSIVPPLVVQRKDGPSDLQTGTGSPWRGVLRDSTVERIKRDDGSWTDDWDDQYVPGRIDPATQIRCGPV</sequence>
<dbReference type="AlphaFoldDB" id="A0AAV5GWX5"/>
<dbReference type="EMBL" id="BQKY01000014">
    <property type="protein sequence ID" value="GJN93679.1"/>
    <property type="molecule type" value="Genomic_DNA"/>
</dbReference>
<feature type="chain" id="PRO_5043652333" description="Glycosyltransferase family 25 protein" evidence="2">
    <location>
        <begin position="41"/>
        <end position="496"/>
    </location>
</feature>
<feature type="compositionally biased region" description="Polar residues" evidence="1">
    <location>
        <begin position="86"/>
        <end position="96"/>
    </location>
</feature>
<keyword evidence="4" id="KW-1185">Reference proteome</keyword>
<name>A0AAV5GWX5_9BASI</name>
<proteinExistence type="predicted"/>
<keyword evidence="2" id="KW-0732">Signal</keyword>
<feature type="signal peptide" evidence="2">
    <location>
        <begin position="1"/>
        <end position="40"/>
    </location>
</feature>